<dbReference type="SUPFAM" id="SSF53335">
    <property type="entry name" value="S-adenosyl-L-methionine-dependent methyltransferases"/>
    <property type="match status" value="1"/>
</dbReference>
<evidence type="ECO:0000256" key="2">
    <source>
        <dbReference type="SAM" id="MobiDB-lite"/>
    </source>
</evidence>
<organism evidence="3 4">
    <name type="scientific">Eimeria praecox</name>
    <dbReference type="NCBI Taxonomy" id="51316"/>
    <lineage>
        <taxon>Eukaryota</taxon>
        <taxon>Sar</taxon>
        <taxon>Alveolata</taxon>
        <taxon>Apicomplexa</taxon>
        <taxon>Conoidasida</taxon>
        <taxon>Coccidia</taxon>
        <taxon>Eucoccidiorida</taxon>
        <taxon>Eimeriorina</taxon>
        <taxon>Eimeriidae</taxon>
        <taxon>Eimeria</taxon>
    </lineage>
</organism>
<feature type="compositionally biased region" description="Basic residues" evidence="2">
    <location>
        <begin position="113"/>
        <end position="122"/>
    </location>
</feature>
<dbReference type="Proteomes" id="UP000018201">
    <property type="component" value="Unassembled WGS sequence"/>
</dbReference>
<dbReference type="GO" id="GO:0005730">
    <property type="term" value="C:nucleolus"/>
    <property type="evidence" value="ECO:0007669"/>
    <property type="project" value="UniProtKB-SubCell"/>
</dbReference>
<evidence type="ECO:0000313" key="3">
    <source>
        <dbReference type="EMBL" id="CDI76924.1"/>
    </source>
</evidence>
<dbReference type="InterPro" id="IPR029063">
    <property type="entry name" value="SAM-dependent_MTases_sf"/>
</dbReference>
<dbReference type="VEuPathDB" id="ToxoDB:EPH_0027910"/>
<feature type="compositionally biased region" description="Low complexity" evidence="2">
    <location>
        <begin position="67"/>
        <end position="82"/>
    </location>
</feature>
<dbReference type="Pfam" id="PF05148">
    <property type="entry name" value="Methyltransf_8"/>
    <property type="match status" value="1"/>
</dbReference>
<protein>
    <recommendedName>
        <fullName evidence="1">Ribosomal RNA-processing protein 8</fullName>
        <ecNumber evidence="1">2.1.1.-</ecNumber>
    </recommendedName>
</protein>
<feature type="compositionally biased region" description="Polar residues" evidence="2">
    <location>
        <begin position="151"/>
        <end position="163"/>
    </location>
</feature>
<dbReference type="PANTHER" id="PTHR12787:SF0">
    <property type="entry name" value="RIBOSOMAL RNA-PROCESSING PROTEIN 8"/>
    <property type="match status" value="1"/>
</dbReference>
<gene>
    <name evidence="3" type="ORF">EPH_0027910</name>
</gene>
<dbReference type="OrthoDB" id="10258825at2759"/>
<reference evidence="3" key="1">
    <citation type="submission" date="2013-10" db="EMBL/GenBank/DDBJ databases">
        <title>Genomic analysis of the causative agents of coccidiosis in chickens.</title>
        <authorList>
            <person name="Reid A.J."/>
            <person name="Blake D."/>
            <person name="Billington K."/>
            <person name="Browne H."/>
            <person name="Dunn M."/>
            <person name="Hung S."/>
            <person name="Kawahara F."/>
            <person name="Miranda-Saavedra D."/>
            <person name="Mourier T."/>
            <person name="Nagra H."/>
            <person name="Otto T.D."/>
            <person name="Rawlings N."/>
            <person name="Sanchez A."/>
            <person name="Sanders M."/>
            <person name="Subramaniam C."/>
            <person name="Tay Y."/>
            <person name="Dear P."/>
            <person name="Doerig C."/>
            <person name="Gruber A."/>
            <person name="Parkinson J."/>
            <person name="Shirley M."/>
            <person name="Wan K.L."/>
            <person name="Berriman M."/>
            <person name="Tomley F."/>
            <person name="Pain A."/>
        </authorList>
    </citation>
    <scope>NUCLEOTIDE SEQUENCE [LARGE SCALE GENOMIC DNA]</scope>
    <source>
        <strain evidence="3">Houghton</strain>
    </source>
</reference>
<feature type="compositionally biased region" description="Polar residues" evidence="2">
    <location>
        <begin position="40"/>
        <end position="56"/>
    </location>
</feature>
<keyword evidence="1" id="KW-0489">Methyltransferase</keyword>
<comment type="subcellular location">
    <subcellularLocation>
        <location evidence="1">Nucleus</location>
        <location evidence="1">Nucleolus</location>
    </subcellularLocation>
</comment>
<dbReference type="PANTHER" id="PTHR12787">
    <property type="entry name" value="RIBOSOMAL RNA-PROCESSING PROTEIN 8"/>
    <property type="match status" value="1"/>
</dbReference>
<evidence type="ECO:0000313" key="4">
    <source>
        <dbReference type="Proteomes" id="UP000018201"/>
    </source>
</evidence>
<dbReference type="EMBL" id="HG691412">
    <property type="protein sequence ID" value="CDI76924.1"/>
    <property type="molecule type" value="Genomic_DNA"/>
</dbReference>
<feature type="region of interest" description="Disordered" evidence="2">
    <location>
        <begin position="1"/>
        <end position="187"/>
    </location>
</feature>
<dbReference type="InterPro" id="IPR007823">
    <property type="entry name" value="RRP8"/>
</dbReference>
<name>U6GEB8_9EIME</name>
<feature type="compositionally biased region" description="Basic and acidic residues" evidence="2">
    <location>
        <begin position="135"/>
        <end position="148"/>
    </location>
</feature>
<keyword evidence="1" id="KW-0808">Transferase</keyword>
<keyword evidence="1" id="KW-0949">S-adenosyl-L-methionine</keyword>
<proteinExistence type="inferred from homology"/>
<dbReference type="Gene3D" id="3.40.50.150">
    <property type="entry name" value="Vaccinia Virus protein VP39"/>
    <property type="match status" value="1"/>
</dbReference>
<accession>U6GEB8</accession>
<dbReference type="GO" id="GO:0008168">
    <property type="term" value="F:methyltransferase activity"/>
    <property type="evidence" value="ECO:0007669"/>
    <property type="project" value="UniProtKB-KW"/>
</dbReference>
<dbReference type="CDD" id="cd02440">
    <property type="entry name" value="AdoMet_MTases"/>
    <property type="match status" value="1"/>
</dbReference>
<comment type="function">
    <text evidence="1">Probable methyltransferase required to silence rDNA.</text>
</comment>
<sequence>MLSLRYKSRRVDSREAPHLGLRKGGHFLGVGQQRRDLNLDRTSGGQVNETRKTTSGPDKKIRHQQQERQQQQQQQGGASESAHTSDSIHRAAQHSSAGSPHGNSGEFGVFGPRKNKKRRKQKEHLTGEEAGDGGRCQERKHLNSDKKRNLTQRAAQLNNSELPPSSKEKKAKVSKCEHEQTQHHQQQERQLLLVKQFSQRGAAASSASVPCGLPGTSAPLAAESIGPRCRVAVKETEGMDVSCFPLFLPFCIVCRVGDFGCGEAALALRFPERTFYSFDLVAANERITACDISSVPLPDASLDVAVFCLSLMGEDWPVFLKEARRVLRSSGNLIIAEVSSRIASLPAFVAAVESLGFRNVKQKDLASFFVLLVFKVEKKQPKVELKQLSPRLLQPCLYKRR</sequence>
<dbReference type="EC" id="2.1.1.-" evidence="1"/>
<keyword evidence="1" id="KW-0539">Nucleus</keyword>
<keyword evidence="4" id="KW-1185">Reference proteome</keyword>
<dbReference type="GO" id="GO:0032259">
    <property type="term" value="P:methylation"/>
    <property type="evidence" value="ECO:0007669"/>
    <property type="project" value="UniProtKB-KW"/>
</dbReference>
<dbReference type="GO" id="GO:0006364">
    <property type="term" value="P:rRNA processing"/>
    <property type="evidence" value="ECO:0007669"/>
    <property type="project" value="UniProtKB-UniRule"/>
</dbReference>
<feature type="compositionally biased region" description="Basic and acidic residues" evidence="2">
    <location>
        <begin position="174"/>
        <end position="187"/>
    </location>
</feature>
<feature type="compositionally biased region" description="Polar residues" evidence="2">
    <location>
        <begin position="93"/>
        <end position="102"/>
    </location>
</feature>
<evidence type="ECO:0000256" key="1">
    <source>
        <dbReference type="RuleBase" id="RU365074"/>
    </source>
</evidence>
<keyword evidence="1" id="KW-0698">rRNA processing</keyword>
<reference evidence="3" key="2">
    <citation type="submission" date="2013-10" db="EMBL/GenBank/DDBJ databases">
        <authorList>
            <person name="Aslett M."/>
        </authorList>
    </citation>
    <scope>NUCLEOTIDE SEQUENCE [LARGE SCALE GENOMIC DNA]</scope>
    <source>
        <strain evidence="3">Houghton</strain>
    </source>
</reference>
<comment type="similarity">
    <text evidence="1">Belongs to the methyltransferase superfamily. RRP8 family.</text>
</comment>
<dbReference type="AlphaFoldDB" id="U6GEB8"/>